<dbReference type="SUPFAM" id="SSF141868">
    <property type="entry name" value="EAL domain-like"/>
    <property type="match status" value="1"/>
</dbReference>
<feature type="domain" description="EAL" evidence="3">
    <location>
        <begin position="531"/>
        <end position="795"/>
    </location>
</feature>
<reference evidence="5 6" key="1">
    <citation type="submission" date="2020-08" db="EMBL/GenBank/DDBJ databases">
        <title>The Agave Microbiome: Exploring the role of microbial communities in plant adaptations to desert environments.</title>
        <authorList>
            <person name="Partida-Martinez L.P."/>
        </authorList>
    </citation>
    <scope>NUCLEOTIDE SEQUENCE [LARGE SCALE GENOMIC DNA]</scope>
    <source>
        <strain evidence="5 6">AS2.23</strain>
    </source>
</reference>
<dbReference type="InterPro" id="IPR000160">
    <property type="entry name" value="GGDEF_dom"/>
</dbReference>
<keyword evidence="2" id="KW-1133">Transmembrane helix</keyword>
<dbReference type="Gene3D" id="3.20.20.450">
    <property type="entry name" value="EAL domain"/>
    <property type="match status" value="1"/>
</dbReference>
<dbReference type="NCBIfam" id="TIGR00254">
    <property type="entry name" value="GGDEF"/>
    <property type="match status" value="1"/>
</dbReference>
<dbReference type="Pfam" id="PF00990">
    <property type="entry name" value="GGDEF"/>
    <property type="match status" value="1"/>
</dbReference>
<dbReference type="InterPro" id="IPR043128">
    <property type="entry name" value="Rev_trsase/Diguanyl_cyclase"/>
</dbReference>
<dbReference type="Pfam" id="PF00563">
    <property type="entry name" value="EAL"/>
    <property type="match status" value="1"/>
</dbReference>
<dbReference type="InterPro" id="IPR052155">
    <property type="entry name" value="Biofilm_reg_signaling"/>
</dbReference>
<dbReference type="PANTHER" id="PTHR44757">
    <property type="entry name" value="DIGUANYLATE CYCLASE DGCP"/>
    <property type="match status" value="1"/>
</dbReference>
<dbReference type="InterPro" id="IPR001633">
    <property type="entry name" value="EAL_dom"/>
</dbReference>
<dbReference type="CDD" id="cd01949">
    <property type="entry name" value="GGDEF"/>
    <property type="match status" value="1"/>
</dbReference>
<evidence type="ECO:0000259" key="4">
    <source>
        <dbReference type="PROSITE" id="PS50887"/>
    </source>
</evidence>
<evidence type="ECO:0000313" key="6">
    <source>
        <dbReference type="Proteomes" id="UP000533269"/>
    </source>
</evidence>
<comment type="caution">
    <text evidence="5">The sequence shown here is derived from an EMBL/GenBank/DDBJ whole genome shotgun (WGS) entry which is preliminary data.</text>
</comment>
<dbReference type="SMART" id="SM00052">
    <property type="entry name" value="EAL"/>
    <property type="match status" value="1"/>
</dbReference>
<feature type="compositionally biased region" description="Basic and acidic residues" evidence="1">
    <location>
        <begin position="250"/>
        <end position="261"/>
    </location>
</feature>
<feature type="transmembrane region" description="Helical" evidence="2">
    <location>
        <begin position="7"/>
        <end position="24"/>
    </location>
</feature>
<dbReference type="CDD" id="cd01948">
    <property type="entry name" value="EAL"/>
    <property type="match status" value="1"/>
</dbReference>
<feature type="transmembrane region" description="Helical" evidence="2">
    <location>
        <begin position="94"/>
        <end position="113"/>
    </location>
</feature>
<proteinExistence type="predicted"/>
<feature type="domain" description="GGDEF" evidence="4">
    <location>
        <begin position="390"/>
        <end position="522"/>
    </location>
</feature>
<feature type="transmembrane region" description="Helical" evidence="2">
    <location>
        <begin position="30"/>
        <end position="49"/>
    </location>
</feature>
<evidence type="ECO:0000256" key="2">
    <source>
        <dbReference type="SAM" id="Phobius"/>
    </source>
</evidence>
<evidence type="ECO:0000259" key="3">
    <source>
        <dbReference type="PROSITE" id="PS50883"/>
    </source>
</evidence>
<protein>
    <submittedName>
        <fullName evidence="5">Diguanylate cyclase (GGDEF)-like protein</fullName>
    </submittedName>
</protein>
<accession>A0A7W4TII6</accession>
<feature type="region of interest" description="Disordered" evidence="1">
    <location>
        <begin position="244"/>
        <end position="272"/>
    </location>
</feature>
<dbReference type="InterPro" id="IPR029787">
    <property type="entry name" value="Nucleotide_cyclase"/>
</dbReference>
<feature type="transmembrane region" description="Helical" evidence="2">
    <location>
        <begin position="125"/>
        <end position="141"/>
    </location>
</feature>
<dbReference type="PROSITE" id="PS50887">
    <property type="entry name" value="GGDEF"/>
    <property type="match status" value="1"/>
</dbReference>
<sequence>MRHSRWWIYALFGVIATVAAVTLPSPWAAAATYLVVACATPVAILAATGRRAGHPAPARRAWRLIAVGEACSAAGDVLYNWLDLVQHRQPFPSVADVFYLAAYPLLAVGLFRLGGRQRVGRGARLEMAIFAVAMALPMWVFMAEPVLVNSTASVLAKACDFAYPVADLVLLVLLVRLASRRGLRNPASRLLLLGAAAMPVADVVFSLSGGQGWVHDISRVCWLVAFWCWGAAALHPRSVSITTASGDTTGGERTRSRDRQVEPGGVTARGSSPVSRRRSFLLMLAVAVCPLMLGLEAAGLQALNLWDIAVASLLIVGLGVTRMHVATLEAVEQTRRSERLRAQVEFHTTHDVLTGLPQRAHLLHALRRQRSGAPAGTGAQAQVGIHDPAGAGALIVLGVDRLKVVNDLHGDEAGDDVLRAVAARLNGVARRSGSAGRLGGDEFALLLPPAPSDAELHSLLGELVEFPVHLPTVGRWVTITCSLGLTVDPGRRASVEELLREATAAAAQVRARGGAGYAVCDAGLRAELAEHADLETALSQALRTGELELYYQPVVDLTTERLRGFEALLRWQRPGVGFVPPDVFIPVAERGPLICDIGRWVLNEAVRQLVDWRTRGVVGPDARVGVNLSGRHLTQPSVVADVRSALQAHGLPAGALIVEATETVAMDRGAVVANLEALREVGVLLSLDDFGTGHTSIQQLQGLPFTTLKIDKSFLGSSAQVARSQRGSAPASGDALIGLMVHAAHAFGMTVVAEGVEETDQVRRLRELGCDFGQGYLFARPAPAAQVERTCAERWGSLPAVPTTS</sequence>
<dbReference type="PANTHER" id="PTHR44757:SF2">
    <property type="entry name" value="BIOFILM ARCHITECTURE MAINTENANCE PROTEIN MBAA"/>
    <property type="match status" value="1"/>
</dbReference>
<organism evidence="5 6">
    <name type="scientific">Kineococcus radiotolerans</name>
    <dbReference type="NCBI Taxonomy" id="131568"/>
    <lineage>
        <taxon>Bacteria</taxon>
        <taxon>Bacillati</taxon>
        <taxon>Actinomycetota</taxon>
        <taxon>Actinomycetes</taxon>
        <taxon>Kineosporiales</taxon>
        <taxon>Kineosporiaceae</taxon>
        <taxon>Kineococcus</taxon>
    </lineage>
</organism>
<dbReference type="EMBL" id="JACHVY010000001">
    <property type="protein sequence ID" value="MBB2899218.1"/>
    <property type="molecule type" value="Genomic_DNA"/>
</dbReference>
<feature type="transmembrane region" description="Helical" evidence="2">
    <location>
        <begin position="280"/>
        <end position="302"/>
    </location>
</feature>
<evidence type="ECO:0000313" key="5">
    <source>
        <dbReference type="EMBL" id="MBB2899218.1"/>
    </source>
</evidence>
<keyword evidence="2" id="KW-0472">Membrane</keyword>
<gene>
    <name evidence="5" type="ORF">FHR75_000006</name>
</gene>
<feature type="transmembrane region" description="Helical" evidence="2">
    <location>
        <begin position="61"/>
        <end position="82"/>
    </location>
</feature>
<dbReference type="SMART" id="SM00267">
    <property type="entry name" value="GGDEF"/>
    <property type="match status" value="1"/>
</dbReference>
<dbReference type="Gene3D" id="3.30.70.270">
    <property type="match status" value="1"/>
</dbReference>
<dbReference type="InterPro" id="IPR035919">
    <property type="entry name" value="EAL_sf"/>
</dbReference>
<dbReference type="SUPFAM" id="SSF55073">
    <property type="entry name" value="Nucleotide cyclase"/>
    <property type="match status" value="1"/>
</dbReference>
<dbReference type="RefSeq" id="WP_183389922.1">
    <property type="nucleotide sequence ID" value="NZ_JACHVY010000001.1"/>
</dbReference>
<name>A0A7W4TII6_KINRA</name>
<evidence type="ECO:0000256" key="1">
    <source>
        <dbReference type="SAM" id="MobiDB-lite"/>
    </source>
</evidence>
<dbReference type="AlphaFoldDB" id="A0A7W4TII6"/>
<feature type="transmembrane region" description="Helical" evidence="2">
    <location>
        <begin position="161"/>
        <end position="178"/>
    </location>
</feature>
<reference evidence="5 6" key="2">
    <citation type="submission" date="2020-08" db="EMBL/GenBank/DDBJ databases">
        <authorList>
            <person name="Partida-Martinez L."/>
            <person name="Huntemann M."/>
            <person name="Clum A."/>
            <person name="Wang J."/>
            <person name="Palaniappan K."/>
            <person name="Ritter S."/>
            <person name="Chen I.-M."/>
            <person name="Stamatis D."/>
            <person name="Reddy T."/>
            <person name="O'Malley R."/>
            <person name="Daum C."/>
            <person name="Shapiro N."/>
            <person name="Ivanova N."/>
            <person name="Kyrpides N."/>
            <person name="Woyke T."/>
        </authorList>
    </citation>
    <scope>NUCLEOTIDE SEQUENCE [LARGE SCALE GENOMIC DNA]</scope>
    <source>
        <strain evidence="5 6">AS2.23</strain>
    </source>
</reference>
<dbReference type="PROSITE" id="PS50883">
    <property type="entry name" value="EAL"/>
    <property type="match status" value="1"/>
</dbReference>
<keyword evidence="2" id="KW-0812">Transmembrane</keyword>
<dbReference type="Proteomes" id="UP000533269">
    <property type="component" value="Unassembled WGS sequence"/>
</dbReference>